<evidence type="ECO:0000313" key="2">
    <source>
        <dbReference type="Proteomes" id="UP000183832"/>
    </source>
</evidence>
<organism evidence="1 2">
    <name type="scientific">Clunio marinus</name>
    <dbReference type="NCBI Taxonomy" id="568069"/>
    <lineage>
        <taxon>Eukaryota</taxon>
        <taxon>Metazoa</taxon>
        <taxon>Ecdysozoa</taxon>
        <taxon>Arthropoda</taxon>
        <taxon>Hexapoda</taxon>
        <taxon>Insecta</taxon>
        <taxon>Pterygota</taxon>
        <taxon>Neoptera</taxon>
        <taxon>Endopterygota</taxon>
        <taxon>Diptera</taxon>
        <taxon>Nematocera</taxon>
        <taxon>Chironomoidea</taxon>
        <taxon>Chironomidae</taxon>
        <taxon>Clunio</taxon>
    </lineage>
</organism>
<protein>
    <submittedName>
        <fullName evidence="1">CLUMA_CG008124, isoform A</fullName>
    </submittedName>
</protein>
<sequence length="760" mass="87163">MESITLAGILTKIAFRMEWEEWDLTAEEYDILDSASGQEIAYTAYEKGLPIVTMLRNADELVDIHNEREQKNILRILNELKLDLMSDFPREKKTIETSLTTEDIERRLIEETINEIVGISPPAMKEQSDKIQIEIQAKHKMKDKNVENITFASKLESTGSRLEPSLIREIEQGASNITLNELVPTPIQFIELSEGFPEASAEEVAEAGHFSTPYGQRLYKSMRNLEEELKRKKKHEDSSKLMDHSLPILPSFADKLETAPPQIPSINITDVSLPLPQPIEMDSSLQVPQQHEKETSTSQAIVKDKTPVLDAPEEYQPIPVPLTEEEQPAVEMEVAAVGIPEPLDTPQSFFQNKETNIAAPATTEDARRSTESFDESRRELFEKIVLQSPSRVQQKVVKNQRRVVRSPEKKDEEILEFNKYLIFHKHKPKPKGPPNLPPICIPLHLNFDPFKDIENYQSDYGESDVEEEDQYDFIDMEPDNLDAVTAPQHVTEAPTKQILRDSTAHRKESNIIETFITPKAVPKAIEQSTSGILIKRRRLTEEKENRIDSSEELLQRTGSTPGERFQPRITSTVQAKERPSLLRVPLETMEYNRLQLISDRSMQQNVSGEPLEKEKTTEQPSIELMPVPDINVEDVPSELPPVELTAPKIPTNGPIYFRKVEVDGDDYIRFAVNGVVQQHDQFFLDTVGLYMQIRFIMKERECWKLKFNDLLPLVSLVNETTEHIIKMRLWFLEDEKYVKLTWSEDEKDIIEVEIPIAESV</sequence>
<dbReference type="EMBL" id="CVRI01000039">
    <property type="protein sequence ID" value="CRK94624.1"/>
    <property type="molecule type" value="Genomic_DNA"/>
</dbReference>
<accession>A0A1J1I2T6</accession>
<gene>
    <name evidence="1" type="ORF">CLUMA_CG008124</name>
</gene>
<reference evidence="1 2" key="1">
    <citation type="submission" date="2015-04" db="EMBL/GenBank/DDBJ databases">
        <authorList>
            <person name="Syromyatnikov M.Y."/>
            <person name="Popov V.N."/>
        </authorList>
    </citation>
    <scope>NUCLEOTIDE SEQUENCE [LARGE SCALE GENOMIC DNA]</scope>
</reference>
<keyword evidence="2" id="KW-1185">Reference proteome</keyword>
<name>A0A1J1I2T6_9DIPT</name>
<dbReference type="Proteomes" id="UP000183832">
    <property type="component" value="Unassembled WGS sequence"/>
</dbReference>
<proteinExistence type="predicted"/>
<dbReference type="AlphaFoldDB" id="A0A1J1I2T6"/>
<evidence type="ECO:0000313" key="1">
    <source>
        <dbReference type="EMBL" id="CRK94624.1"/>
    </source>
</evidence>